<keyword evidence="1" id="KW-0472">Membrane</keyword>
<evidence type="ECO:0000313" key="2">
    <source>
        <dbReference type="EMBL" id="AZG14919.1"/>
    </source>
</evidence>
<evidence type="ECO:0000313" key="3">
    <source>
        <dbReference type="Proteomes" id="UP000270411"/>
    </source>
</evidence>
<protein>
    <recommendedName>
        <fullName evidence="4">Polysaccharide chain length determinant N-terminal domain-containing protein</fullName>
    </recommendedName>
</protein>
<reference evidence="3" key="1">
    <citation type="submission" date="2018-11" db="EMBL/GenBank/DDBJ databases">
        <title>FDA dAtabase for Regulatory Grade micrObial Sequences (FDA-ARGOS): Supporting development and validation of Infectious Disease Dx tests.</title>
        <authorList>
            <person name="Goldberg B."/>
            <person name="Campos J."/>
            <person name="Tallon L."/>
            <person name="Sadzewicz L."/>
            <person name="Zhao X."/>
            <person name="Vavikolanu K."/>
            <person name="Mehta A."/>
            <person name="Aluvathingal J."/>
            <person name="Nadendla S."/>
            <person name="Geyer C."/>
            <person name="Nandy P."/>
            <person name="Yan Y."/>
            <person name="Sichtig H."/>
        </authorList>
    </citation>
    <scope>NUCLEOTIDE SEQUENCE [LARGE SCALE GENOMIC DNA]</scope>
    <source>
        <strain evidence="3">FDAARGOS_614</strain>
    </source>
</reference>
<dbReference type="KEGG" id="cpau:EHF44_16660"/>
<evidence type="ECO:0000256" key="1">
    <source>
        <dbReference type="SAM" id="Phobius"/>
    </source>
</evidence>
<dbReference type="RefSeq" id="WP_124684671.1">
    <property type="nucleotide sequence ID" value="NZ_CP033969.1"/>
</dbReference>
<dbReference type="EMBL" id="CP033969">
    <property type="protein sequence ID" value="AZG14919.1"/>
    <property type="molecule type" value="Genomic_DNA"/>
</dbReference>
<gene>
    <name evidence="2" type="ORF">EHF44_16660</name>
</gene>
<sequence>MKSSTRVAALLIVIVLAAAACGAFISTTFAPRWQATVLVGIGQIGIGRDRRLTDPGALVQRVNFKGFAQQALKAAGLPPDSSVDMSALPMSTLKATVARGGDHFVELSVEARSRDQAMKVAEAALGILQAEHAQILQPGKARLEKSLADTNKSIESLTRERTLILERIQSNGDSAAKKFSENVMLSEAIRSSDTELRVLREMQRSLEEQLDPSRTFNTRAVAPIYAPERPIKPKKLVGALIGLCFGLLLDFALLISINTGFRRQFNAFTGLAPAAR</sequence>
<keyword evidence="1" id="KW-1133">Transmembrane helix</keyword>
<dbReference type="PROSITE" id="PS51257">
    <property type="entry name" value="PROKAR_LIPOPROTEIN"/>
    <property type="match status" value="1"/>
</dbReference>
<keyword evidence="1" id="KW-0812">Transmembrane</keyword>
<name>A0A3G8H3N0_9BURK</name>
<dbReference type="AlphaFoldDB" id="A0A3G8H3N0"/>
<organism evidence="2 3">
    <name type="scientific">Cupriavidus pauculus</name>
    <dbReference type="NCBI Taxonomy" id="82633"/>
    <lineage>
        <taxon>Bacteria</taxon>
        <taxon>Pseudomonadati</taxon>
        <taxon>Pseudomonadota</taxon>
        <taxon>Betaproteobacteria</taxon>
        <taxon>Burkholderiales</taxon>
        <taxon>Burkholderiaceae</taxon>
        <taxon>Cupriavidus</taxon>
    </lineage>
</organism>
<accession>A0A3G8H3N0</accession>
<evidence type="ECO:0008006" key="4">
    <source>
        <dbReference type="Google" id="ProtNLM"/>
    </source>
</evidence>
<dbReference type="Proteomes" id="UP000270411">
    <property type="component" value="Chromosome 1"/>
</dbReference>
<proteinExistence type="predicted"/>
<dbReference type="OrthoDB" id="8781768at2"/>
<feature type="transmembrane region" description="Helical" evidence="1">
    <location>
        <begin position="236"/>
        <end position="257"/>
    </location>
</feature>